<dbReference type="Proteomes" id="UP001250858">
    <property type="component" value="Chromosome"/>
</dbReference>
<keyword evidence="1" id="KW-0547">Nucleotide-binding</keyword>
<reference evidence="3 4" key="1">
    <citation type="submission" date="2023-09" db="EMBL/GenBank/DDBJ databases">
        <title>Complete genome of Streptomyces roseicoloratus T14.</title>
        <authorList>
            <person name="Bashizi T."/>
            <person name="Kim M.-J."/>
            <person name="Lee G."/>
            <person name="Tagele S.B."/>
            <person name="Shin J.-H."/>
        </authorList>
    </citation>
    <scope>NUCLEOTIDE SEQUENCE [LARGE SCALE GENOMIC DNA]</scope>
    <source>
        <strain evidence="3 4">T14</strain>
    </source>
</reference>
<dbReference type="PROSITE" id="PS00107">
    <property type="entry name" value="PROTEIN_KINASE_ATP"/>
    <property type="match status" value="1"/>
</dbReference>
<name>A0ABY9S3Z1_9ACTN</name>
<keyword evidence="4" id="KW-1185">Reference proteome</keyword>
<accession>A0ABY9S3Z1</accession>
<evidence type="ECO:0000313" key="3">
    <source>
        <dbReference type="EMBL" id="WMX49137.1"/>
    </source>
</evidence>
<dbReference type="PROSITE" id="PS50011">
    <property type="entry name" value="PROTEIN_KINASE_DOM"/>
    <property type="match status" value="1"/>
</dbReference>
<dbReference type="InterPro" id="IPR000719">
    <property type="entry name" value="Prot_kinase_dom"/>
</dbReference>
<evidence type="ECO:0000256" key="1">
    <source>
        <dbReference type="PROSITE-ProRule" id="PRU10141"/>
    </source>
</evidence>
<evidence type="ECO:0000313" key="4">
    <source>
        <dbReference type="Proteomes" id="UP001250858"/>
    </source>
</evidence>
<dbReference type="SUPFAM" id="SSF56112">
    <property type="entry name" value="Protein kinase-like (PK-like)"/>
    <property type="match status" value="1"/>
</dbReference>
<gene>
    <name evidence="3" type="ORF">RGF97_03220</name>
</gene>
<evidence type="ECO:0000259" key="2">
    <source>
        <dbReference type="PROSITE" id="PS50011"/>
    </source>
</evidence>
<dbReference type="EMBL" id="CP133762">
    <property type="protein sequence ID" value="WMX49137.1"/>
    <property type="molecule type" value="Genomic_DNA"/>
</dbReference>
<protein>
    <recommendedName>
        <fullName evidence="2">Protein kinase domain-containing protein</fullName>
    </recommendedName>
</protein>
<proteinExistence type="predicted"/>
<dbReference type="RefSeq" id="WP_309550314.1">
    <property type="nucleotide sequence ID" value="NZ_CP133762.1"/>
</dbReference>
<dbReference type="InterPro" id="IPR011009">
    <property type="entry name" value="Kinase-like_dom_sf"/>
</dbReference>
<dbReference type="Gene3D" id="3.30.200.20">
    <property type="entry name" value="Phosphorylase Kinase, domain 1"/>
    <property type="match status" value="1"/>
</dbReference>
<feature type="binding site" evidence="1">
    <location>
        <position position="43"/>
    </location>
    <ligand>
        <name>ATP</name>
        <dbReference type="ChEBI" id="CHEBI:30616"/>
    </ligand>
</feature>
<sequence>MEELGAADPRQVGRYRILARLGAGGMGRVYLGRSTSGRMVAVKVVRDELAEDPDFRRRFAREVEAARRVTGFFTAAVVDADPDGSPAWLATAYVPGMPLDAAVRAHGAWPRRPLLVLGPAWSRRWRPSTAPDSSTAT</sequence>
<organism evidence="3 4">
    <name type="scientific">Streptomyces roseicoloratus</name>
    <dbReference type="NCBI Taxonomy" id="2508722"/>
    <lineage>
        <taxon>Bacteria</taxon>
        <taxon>Bacillati</taxon>
        <taxon>Actinomycetota</taxon>
        <taxon>Actinomycetes</taxon>
        <taxon>Kitasatosporales</taxon>
        <taxon>Streptomycetaceae</taxon>
        <taxon>Streptomyces</taxon>
    </lineage>
</organism>
<feature type="domain" description="Protein kinase" evidence="2">
    <location>
        <begin position="15"/>
        <end position="137"/>
    </location>
</feature>
<dbReference type="InterPro" id="IPR017441">
    <property type="entry name" value="Protein_kinase_ATP_BS"/>
</dbReference>
<keyword evidence="1" id="KW-0067">ATP-binding</keyword>